<evidence type="ECO:0000259" key="3">
    <source>
        <dbReference type="Pfam" id="PF13439"/>
    </source>
</evidence>
<evidence type="ECO:0000259" key="2">
    <source>
        <dbReference type="Pfam" id="PF00534"/>
    </source>
</evidence>
<sequence length="362" mass="41606">MRTNFFVDCHVFDGPFQGTTTYLKGLYTELIRDADKMFFLASNDTASLKTIFGEHENVTYLEYASHNKFIRLLFDIPAMIKKHQIDYAHFQYIVPPFKFCKYIITVHDVLFLDFPEYFPFGYKLKNKLLFGKSTRYSDIVLTVSEYSKKQIQRHFGANEITVTPNGVDAAYFESYDKNAVKSEVKKRYGFSEYWLFVSRWEPRKNHHTLLKAFVENKHYEKFHLVFVGGAAINNPAYNDYFELLEPHIKSKIVKLDALKQNDLLLVLRGASLSVYPSIAEGFGIPPLESIAANVPTICSDATAMADFNFMRSHLFNPLNSEDISDTAVLALTDGETEAQRTSVMKKYNWAVAATAFRKALQQ</sequence>
<dbReference type="RefSeq" id="WP_091391968.1">
    <property type="nucleotide sequence ID" value="NZ_BKAI01000002.1"/>
</dbReference>
<feature type="domain" description="Glycosyltransferase subfamily 4-like N-terminal" evidence="3">
    <location>
        <begin position="18"/>
        <end position="170"/>
    </location>
</feature>
<organism evidence="4 5">
    <name type="scientific">Flavobacterium noncentrifugens</name>
    <dbReference type="NCBI Taxonomy" id="1128970"/>
    <lineage>
        <taxon>Bacteria</taxon>
        <taxon>Pseudomonadati</taxon>
        <taxon>Bacteroidota</taxon>
        <taxon>Flavobacteriia</taxon>
        <taxon>Flavobacteriales</taxon>
        <taxon>Flavobacteriaceae</taxon>
        <taxon>Flavobacterium</taxon>
    </lineage>
</organism>
<keyword evidence="1 4" id="KW-0808">Transferase</keyword>
<evidence type="ECO:0000313" key="4">
    <source>
        <dbReference type="EMBL" id="SDJ34949.1"/>
    </source>
</evidence>
<dbReference type="OrthoDB" id="9801609at2"/>
<dbReference type="PANTHER" id="PTHR46401:SF2">
    <property type="entry name" value="GLYCOSYLTRANSFERASE WBBK-RELATED"/>
    <property type="match status" value="1"/>
</dbReference>
<dbReference type="SUPFAM" id="SSF53756">
    <property type="entry name" value="UDP-Glycosyltransferase/glycogen phosphorylase"/>
    <property type="match status" value="1"/>
</dbReference>
<dbReference type="STRING" id="1128970.SAMN04487935_0773"/>
<dbReference type="AlphaFoldDB" id="A0A1G8T083"/>
<protein>
    <submittedName>
        <fullName evidence="4">Glycosyltransferase involved in cell wall bisynthesis</fullName>
    </submittedName>
</protein>
<dbReference type="PANTHER" id="PTHR46401">
    <property type="entry name" value="GLYCOSYLTRANSFERASE WBBK-RELATED"/>
    <property type="match status" value="1"/>
</dbReference>
<dbReference type="Pfam" id="PF13439">
    <property type="entry name" value="Glyco_transf_4"/>
    <property type="match status" value="1"/>
</dbReference>
<feature type="domain" description="Glycosyl transferase family 1" evidence="2">
    <location>
        <begin position="191"/>
        <end position="339"/>
    </location>
</feature>
<dbReference type="GO" id="GO:0009103">
    <property type="term" value="P:lipopolysaccharide biosynthetic process"/>
    <property type="evidence" value="ECO:0007669"/>
    <property type="project" value="TreeGrafter"/>
</dbReference>
<dbReference type="Gene3D" id="3.40.50.2000">
    <property type="entry name" value="Glycogen Phosphorylase B"/>
    <property type="match status" value="2"/>
</dbReference>
<dbReference type="Proteomes" id="UP000199580">
    <property type="component" value="Unassembled WGS sequence"/>
</dbReference>
<evidence type="ECO:0000256" key="1">
    <source>
        <dbReference type="ARBA" id="ARBA00022679"/>
    </source>
</evidence>
<evidence type="ECO:0000313" key="5">
    <source>
        <dbReference type="Proteomes" id="UP000199580"/>
    </source>
</evidence>
<dbReference type="Pfam" id="PF00534">
    <property type="entry name" value="Glycos_transf_1"/>
    <property type="match status" value="1"/>
</dbReference>
<gene>
    <name evidence="4" type="ORF">SAMN04487935_0773</name>
</gene>
<name>A0A1G8T083_9FLAO</name>
<dbReference type="InterPro" id="IPR001296">
    <property type="entry name" value="Glyco_trans_1"/>
</dbReference>
<dbReference type="GO" id="GO:0016757">
    <property type="term" value="F:glycosyltransferase activity"/>
    <property type="evidence" value="ECO:0007669"/>
    <property type="project" value="InterPro"/>
</dbReference>
<keyword evidence="5" id="KW-1185">Reference proteome</keyword>
<dbReference type="CDD" id="cd03809">
    <property type="entry name" value="GT4_MtfB-like"/>
    <property type="match status" value="1"/>
</dbReference>
<reference evidence="4 5" key="1">
    <citation type="submission" date="2016-10" db="EMBL/GenBank/DDBJ databases">
        <authorList>
            <person name="de Groot N.N."/>
        </authorList>
    </citation>
    <scope>NUCLEOTIDE SEQUENCE [LARGE SCALE GENOMIC DNA]</scope>
    <source>
        <strain evidence="4 5">CGMCC 1.10076</strain>
    </source>
</reference>
<proteinExistence type="predicted"/>
<accession>A0A1G8T083</accession>
<dbReference type="EMBL" id="FNEZ01000001">
    <property type="protein sequence ID" value="SDJ34949.1"/>
    <property type="molecule type" value="Genomic_DNA"/>
</dbReference>
<dbReference type="InterPro" id="IPR028098">
    <property type="entry name" value="Glyco_trans_4-like_N"/>
</dbReference>